<evidence type="ECO:0000313" key="4">
    <source>
        <dbReference type="Proteomes" id="UP001596233"/>
    </source>
</evidence>
<evidence type="ECO:0000313" key="3">
    <source>
        <dbReference type="EMBL" id="MFC6331481.1"/>
    </source>
</evidence>
<dbReference type="InterPro" id="IPR005269">
    <property type="entry name" value="LOG"/>
</dbReference>
<keyword evidence="2" id="KW-0203">Cytokinin biosynthesis</keyword>
<comment type="caution">
    <text evidence="3">The sequence shown here is derived from an EMBL/GenBank/DDBJ whole genome shotgun (WGS) entry which is preliminary data.</text>
</comment>
<evidence type="ECO:0000256" key="1">
    <source>
        <dbReference type="ARBA" id="ARBA00006763"/>
    </source>
</evidence>
<dbReference type="PANTHER" id="PTHR31223:SF70">
    <property type="entry name" value="LOG FAMILY PROTEIN YJL055W"/>
    <property type="match status" value="1"/>
</dbReference>
<dbReference type="NCBIfam" id="TIGR00730">
    <property type="entry name" value="Rossman fold protein, TIGR00730 family"/>
    <property type="match status" value="1"/>
</dbReference>
<proteinExistence type="inferred from homology"/>
<sequence length="187" mass="20779">MKRIAVYCGSSLGASHDYEKAAIALGHELVQNDIGLVYGGSRTGLMGVIANAVLEAGGEVIGILPTHLAQREIAHEQLTQLITVDTMHERKHQMIELSDGFIAMPGGAGTMEEYFEVITWSQIGLHHKPCGLLNVKGYYDPLLHFFEHMVQEKFVRPEYAVLNLVSDKPQELLQLMRQFQHPDIGSN</sequence>
<dbReference type="Pfam" id="PF03641">
    <property type="entry name" value="Lysine_decarbox"/>
    <property type="match status" value="1"/>
</dbReference>
<name>A0ABW1V1X8_9BACL</name>
<dbReference type="EMBL" id="JBHSTE010000001">
    <property type="protein sequence ID" value="MFC6331481.1"/>
    <property type="molecule type" value="Genomic_DNA"/>
</dbReference>
<dbReference type="InterPro" id="IPR031100">
    <property type="entry name" value="LOG_fam"/>
</dbReference>
<dbReference type="RefSeq" id="WP_379230774.1">
    <property type="nucleotide sequence ID" value="NZ_JBHSTE010000001.1"/>
</dbReference>
<keyword evidence="4" id="KW-1185">Reference proteome</keyword>
<keyword evidence="2" id="KW-0378">Hydrolase</keyword>
<reference evidence="4" key="1">
    <citation type="journal article" date="2019" name="Int. J. Syst. Evol. Microbiol.">
        <title>The Global Catalogue of Microorganisms (GCM) 10K type strain sequencing project: providing services to taxonomists for standard genome sequencing and annotation.</title>
        <authorList>
            <consortium name="The Broad Institute Genomics Platform"/>
            <consortium name="The Broad Institute Genome Sequencing Center for Infectious Disease"/>
            <person name="Wu L."/>
            <person name="Ma J."/>
        </authorList>
    </citation>
    <scope>NUCLEOTIDE SEQUENCE [LARGE SCALE GENOMIC DNA]</scope>
    <source>
        <strain evidence="4">PCU 280</strain>
    </source>
</reference>
<comment type="similarity">
    <text evidence="1 2">Belongs to the LOG family.</text>
</comment>
<dbReference type="EC" id="3.2.2.n1" evidence="2"/>
<gene>
    <name evidence="3" type="ORF">ACFP56_02525</name>
</gene>
<dbReference type="SUPFAM" id="SSF102405">
    <property type="entry name" value="MCP/YpsA-like"/>
    <property type="match status" value="1"/>
</dbReference>
<dbReference type="Proteomes" id="UP001596233">
    <property type="component" value="Unassembled WGS sequence"/>
</dbReference>
<dbReference type="PANTHER" id="PTHR31223">
    <property type="entry name" value="LOG FAMILY PROTEIN YJL055W"/>
    <property type="match status" value="1"/>
</dbReference>
<dbReference type="Gene3D" id="3.40.50.450">
    <property type="match status" value="1"/>
</dbReference>
<accession>A0ABW1V1X8</accession>
<organism evidence="3 4">
    <name type="scientific">Paenibacillus septentrionalis</name>
    <dbReference type="NCBI Taxonomy" id="429342"/>
    <lineage>
        <taxon>Bacteria</taxon>
        <taxon>Bacillati</taxon>
        <taxon>Bacillota</taxon>
        <taxon>Bacilli</taxon>
        <taxon>Bacillales</taxon>
        <taxon>Paenibacillaceae</taxon>
        <taxon>Paenibacillus</taxon>
    </lineage>
</organism>
<protein>
    <recommendedName>
        <fullName evidence="2">Cytokinin riboside 5'-monophosphate phosphoribohydrolase</fullName>
        <ecNumber evidence="2">3.2.2.n1</ecNumber>
    </recommendedName>
</protein>
<evidence type="ECO:0000256" key="2">
    <source>
        <dbReference type="RuleBase" id="RU363015"/>
    </source>
</evidence>